<name>A0ABS6BII2_9SPHN</name>
<feature type="compositionally biased region" description="Pro residues" evidence="1">
    <location>
        <begin position="9"/>
        <end position="18"/>
    </location>
</feature>
<evidence type="ECO:0000313" key="3">
    <source>
        <dbReference type="Proteomes" id="UP000776276"/>
    </source>
</evidence>
<organism evidence="2 3">
    <name type="scientific">Sphingomonas quercus</name>
    <dbReference type="NCBI Taxonomy" id="2842451"/>
    <lineage>
        <taxon>Bacteria</taxon>
        <taxon>Pseudomonadati</taxon>
        <taxon>Pseudomonadota</taxon>
        <taxon>Alphaproteobacteria</taxon>
        <taxon>Sphingomonadales</taxon>
        <taxon>Sphingomonadaceae</taxon>
        <taxon>Sphingomonas</taxon>
    </lineage>
</organism>
<proteinExistence type="predicted"/>
<comment type="caution">
    <text evidence="2">The sequence shown here is derived from an EMBL/GenBank/DDBJ whole genome shotgun (WGS) entry which is preliminary data.</text>
</comment>
<dbReference type="Proteomes" id="UP000776276">
    <property type="component" value="Unassembled WGS sequence"/>
</dbReference>
<accession>A0ABS6BII2</accession>
<gene>
    <name evidence="2" type="ORF">KOF26_07040</name>
</gene>
<evidence type="ECO:0000313" key="2">
    <source>
        <dbReference type="EMBL" id="MBU3077621.1"/>
    </source>
</evidence>
<feature type="region of interest" description="Disordered" evidence="1">
    <location>
        <begin position="1"/>
        <end position="22"/>
    </location>
</feature>
<dbReference type="EMBL" id="JAHKRT010000003">
    <property type="protein sequence ID" value="MBU3077621.1"/>
    <property type="molecule type" value="Genomic_DNA"/>
</dbReference>
<evidence type="ECO:0000256" key="1">
    <source>
        <dbReference type="SAM" id="MobiDB-lite"/>
    </source>
</evidence>
<sequence>MPQDVPRAPALPVPPPPLTRGDLISAAGQAASAYAEGKPRSTADPLVARNFAVRLPFGCNGPSQAVDAGGQAEGLAAWTWGPDHGSIQLRMTPGDWLGSAMLAGAGALDKWEAVEGFWIPRPWLASETCPAVRADPLQTDAPPASPQTVGLAAVFEVGSSRLARRNGRAYEYTIRAKGDAPLMPPQDGFRMLLEGRIAAFPSGQAIECRATGPDQRPVCIIAVKLDRVTYEDESGTTLSEWRAG</sequence>
<reference evidence="2 3" key="1">
    <citation type="submission" date="2021-06" db="EMBL/GenBank/DDBJ databases">
        <title>Sphingomonas sp. XMGL2, whole genome shotgun sequencing project.</title>
        <authorList>
            <person name="Zhao G."/>
            <person name="Shen L."/>
        </authorList>
    </citation>
    <scope>NUCLEOTIDE SEQUENCE [LARGE SCALE GENOMIC DNA]</scope>
    <source>
        <strain evidence="2 3">XMGL2</strain>
    </source>
</reference>
<keyword evidence="3" id="KW-1185">Reference proteome</keyword>
<protein>
    <submittedName>
        <fullName evidence="2">Uncharacterized protein</fullName>
    </submittedName>
</protein>
<dbReference type="RefSeq" id="WP_216322360.1">
    <property type="nucleotide sequence ID" value="NZ_JAHKRT010000003.1"/>
</dbReference>